<organism evidence="3 4">
    <name type="scientific">Patagioenas fasciata monilis</name>
    <dbReference type="NCBI Taxonomy" id="372326"/>
    <lineage>
        <taxon>Eukaryota</taxon>
        <taxon>Metazoa</taxon>
        <taxon>Chordata</taxon>
        <taxon>Craniata</taxon>
        <taxon>Vertebrata</taxon>
        <taxon>Euteleostomi</taxon>
        <taxon>Archelosauria</taxon>
        <taxon>Archosauria</taxon>
        <taxon>Dinosauria</taxon>
        <taxon>Saurischia</taxon>
        <taxon>Theropoda</taxon>
        <taxon>Coelurosauria</taxon>
        <taxon>Aves</taxon>
        <taxon>Neognathae</taxon>
        <taxon>Neoaves</taxon>
        <taxon>Columbimorphae</taxon>
        <taxon>Columbiformes</taxon>
        <taxon>Columbidae</taxon>
        <taxon>Patagioenas</taxon>
    </lineage>
</organism>
<gene>
    <name evidence="3" type="ORF">AV530_000409</name>
</gene>
<dbReference type="Gene3D" id="3.40.50.720">
    <property type="entry name" value="NAD(P)-binding Rossmann-like Domain"/>
    <property type="match status" value="1"/>
</dbReference>
<dbReference type="EMBL" id="LSYS01004391">
    <property type="protein sequence ID" value="OPJ79578.1"/>
    <property type="molecule type" value="Genomic_DNA"/>
</dbReference>
<dbReference type="GO" id="GO:0004473">
    <property type="term" value="F:malate dehydrogenase (decarboxylating) (NADP+) activity"/>
    <property type="evidence" value="ECO:0007669"/>
    <property type="project" value="TreeGrafter"/>
</dbReference>
<keyword evidence="4" id="KW-1185">Reference proteome</keyword>
<dbReference type="Pfam" id="PF03949">
    <property type="entry name" value="Malic_M"/>
    <property type="match status" value="1"/>
</dbReference>
<dbReference type="STRING" id="372326.A0A1V4K528"/>
<proteinExistence type="predicted"/>
<dbReference type="InterPro" id="IPR012302">
    <property type="entry name" value="Malic_NAD-bd"/>
</dbReference>
<evidence type="ECO:0000313" key="3">
    <source>
        <dbReference type="EMBL" id="OPJ79578.1"/>
    </source>
</evidence>
<dbReference type="PANTHER" id="PTHR23406">
    <property type="entry name" value="MALIC ENZYME-RELATED"/>
    <property type="match status" value="1"/>
</dbReference>
<feature type="compositionally biased region" description="Basic and acidic residues" evidence="1">
    <location>
        <begin position="1"/>
        <end position="10"/>
    </location>
</feature>
<dbReference type="PRINTS" id="PR00072">
    <property type="entry name" value="MALOXRDTASE"/>
</dbReference>
<dbReference type="PANTHER" id="PTHR23406:SF27">
    <property type="entry name" value="NAD-DEPENDENT MALIC ENZYME, MITOCHONDRIAL"/>
    <property type="match status" value="1"/>
</dbReference>
<comment type="caution">
    <text evidence="3">The sequence shown here is derived from an EMBL/GenBank/DDBJ whole genome shotgun (WGS) entry which is preliminary data.</text>
</comment>
<dbReference type="SUPFAM" id="SSF51735">
    <property type="entry name" value="NAD(P)-binding Rossmann-fold domains"/>
    <property type="match status" value="1"/>
</dbReference>
<evidence type="ECO:0000259" key="2">
    <source>
        <dbReference type="SMART" id="SM00919"/>
    </source>
</evidence>
<evidence type="ECO:0000313" key="4">
    <source>
        <dbReference type="Proteomes" id="UP000190648"/>
    </source>
</evidence>
<dbReference type="InterPro" id="IPR001891">
    <property type="entry name" value="Malic_OxRdtase"/>
</dbReference>
<evidence type="ECO:0000256" key="1">
    <source>
        <dbReference type="SAM" id="MobiDB-lite"/>
    </source>
</evidence>
<dbReference type="GO" id="GO:0051287">
    <property type="term" value="F:NAD binding"/>
    <property type="evidence" value="ECO:0007669"/>
    <property type="project" value="InterPro"/>
</dbReference>
<protein>
    <recommendedName>
        <fullName evidence="2">Malic enzyme NAD-binding domain-containing protein</fullName>
    </recommendedName>
</protein>
<feature type="compositionally biased region" description="Polar residues" evidence="1">
    <location>
        <begin position="11"/>
        <end position="40"/>
    </location>
</feature>
<dbReference type="GO" id="GO:0006108">
    <property type="term" value="P:malate metabolic process"/>
    <property type="evidence" value="ECO:0007669"/>
    <property type="project" value="TreeGrafter"/>
</dbReference>
<feature type="compositionally biased region" description="Basic residues" evidence="1">
    <location>
        <begin position="107"/>
        <end position="119"/>
    </location>
</feature>
<sequence length="294" mass="31721">MIHDRERSRDSGGTSRAPSSSFGNHKATTSCASKETSVLRTSQVGLSGPGWVTRSRLGYQVQVELSGPVWVTRSRLSYQHHSEGNSCRRRGDRKGSSDVFSPASSRRSLRHGAARHTHQRERQTADAQPADEQGTASVALAGLLAAQKATGKPLAEQKVLFLGAGEAALGIANLIVMAMVESGVSADEAYGRIWMFDKYGLLVQGREQKVDSNQEPFTHPAPEQIPKTFVEAVNVLRPSAIIGVAGAGRLFSQDVIKAMASINERPIIFALSNPTVKAECTAEEAYTFTEVCRV</sequence>
<name>A0A1V4K528_PATFA</name>
<dbReference type="GO" id="GO:0005739">
    <property type="term" value="C:mitochondrion"/>
    <property type="evidence" value="ECO:0007669"/>
    <property type="project" value="TreeGrafter"/>
</dbReference>
<feature type="region of interest" description="Disordered" evidence="1">
    <location>
        <begin position="78"/>
        <end position="133"/>
    </location>
</feature>
<dbReference type="OrthoDB" id="5365701at2759"/>
<reference evidence="3 4" key="1">
    <citation type="submission" date="2016-02" db="EMBL/GenBank/DDBJ databases">
        <title>Band-tailed pigeon sequencing and assembly.</title>
        <authorList>
            <person name="Soares A.E."/>
            <person name="Novak B.J."/>
            <person name="Rice E.S."/>
            <person name="O'Connell B."/>
            <person name="Chang D."/>
            <person name="Weber S."/>
            <person name="Shapiro B."/>
        </authorList>
    </citation>
    <scope>NUCLEOTIDE SEQUENCE [LARGE SCALE GENOMIC DNA]</scope>
    <source>
        <strain evidence="3">BTP2013</strain>
        <tissue evidence="3">Blood</tissue>
    </source>
</reference>
<feature type="domain" description="Malic enzyme NAD-binding" evidence="2">
    <location>
        <begin position="133"/>
        <end position="293"/>
    </location>
</feature>
<feature type="region of interest" description="Disordered" evidence="1">
    <location>
        <begin position="1"/>
        <end position="40"/>
    </location>
</feature>
<dbReference type="Proteomes" id="UP000190648">
    <property type="component" value="Unassembled WGS sequence"/>
</dbReference>
<dbReference type="InterPro" id="IPR036291">
    <property type="entry name" value="NAD(P)-bd_dom_sf"/>
</dbReference>
<dbReference type="AlphaFoldDB" id="A0A1V4K528"/>
<accession>A0A1V4K528</accession>
<dbReference type="SMART" id="SM00919">
    <property type="entry name" value="Malic_M"/>
    <property type="match status" value="1"/>
</dbReference>